<evidence type="ECO:0000256" key="2">
    <source>
        <dbReference type="ARBA" id="ARBA00022980"/>
    </source>
</evidence>
<dbReference type="SUPFAM" id="SSF52313">
    <property type="entry name" value="Ribosomal protein S2"/>
    <property type="match status" value="1"/>
</dbReference>
<comment type="caution">
    <text evidence="7">The sequence shown here is derived from an EMBL/GenBank/DDBJ whole genome shotgun (WGS) entry which is preliminary data.</text>
</comment>
<sequence length="257" mass="29236">MIKTKEKPPKDPALSAKRAGPTGQAKIEKKKDFKINTEEMAQAGLHFGHRTSRINPKMMPYLSGVRNTVHIIDLEKTKEKFEEALKFIRQLISENKILLMVGTKIQVKELVKEMAIECGLPYVNERWLGGAFTNFGIIKKRIEYFKDLEKKKAGGELEKYTKKERAKIDEELRDLDTKFGGIKNLEKLPDAIFVLDMKKENLAVKEARMEGIKVIGITDTNVDPTFADYPIPANDDAISSVKYILDKVVEVIKKAKK</sequence>
<evidence type="ECO:0000256" key="1">
    <source>
        <dbReference type="ARBA" id="ARBA00006242"/>
    </source>
</evidence>
<name>A0A2M7MF11_9BACT</name>
<evidence type="ECO:0000256" key="5">
    <source>
        <dbReference type="HAMAP-Rule" id="MF_00291"/>
    </source>
</evidence>
<organism evidence="7 8">
    <name type="scientific">Candidatus Nealsonbacteria bacterium CG_4_10_14_3_um_filter_36_16</name>
    <dbReference type="NCBI Taxonomy" id="1974685"/>
    <lineage>
        <taxon>Bacteria</taxon>
        <taxon>Candidatus Nealsoniibacteriota</taxon>
    </lineage>
</organism>
<feature type="region of interest" description="Disordered" evidence="6">
    <location>
        <begin position="1"/>
        <end position="28"/>
    </location>
</feature>
<comment type="similarity">
    <text evidence="1 5">Belongs to the universal ribosomal protein uS2 family.</text>
</comment>
<dbReference type="CDD" id="cd01425">
    <property type="entry name" value="RPS2"/>
    <property type="match status" value="1"/>
</dbReference>
<dbReference type="InterPro" id="IPR001865">
    <property type="entry name" value="Ribosomal_uS2"/>
</dbReference>
<dbReference type="Pfam" id="PF00318">
    <property type="entry name" value="Ribosomal_S2"/>
    <property type="match status" value="1"/>
</dbReference>
<evidence type="ECO:0000313" key="8">
    <source>
        <dbReference type="Proteomes" id="UP000230064"/>
    </source>
</evidence>
<evidence type="ECO:0000256" key="3">
    <source>
        <dbReference type="ARBA" id="ARBA00023274"/>
    </source>
</evidence>
<feature type="compositionally biased region" description="Basic and acidic residues" evidence="6">
    <location>
        <begin position="1"/>
        <end position="10"/>
    </location>
</feature>
<reference evidence="8" key="1">
    <citation type="submission" date="2017-09" db="EMBL/GenBank/DDBJ databases">
        <title>Depth-based differentiation of microbial function through sediment-hosted aquifers and enrichment of novel symbionts in the deep terrestrial subsurface.</title>
        <authorList>
            <person name="Probst A.J."/>
            <person name="Ladd B."/>
            <person name="Jarett J.K."/>
            <person name="Geller-Mcgrath D.E."/>
            <person name="Sieber C.M.K."/>
            <person name="Emerson J.B."/>
            <person name="Anantharaman K."/>
            <person name="Thomas B.C."/>
            <person name="Malmstrom R."/>
            <person name="Stieglmeier M."/>
            <person name="Klingl A."/>
            <person name="Woyke T."/>
            <person name="Ryan C.M."/>
            <person name="Banfield J.F."/>
        </authorList>
    </citation>
    <scope>NUCLEOTIDE SEQUENCE [LARGE SCALE GENOMIC DNA]</scope>
</reference>
<dbReference type="InterPro" id="IPR023591">
    <property type="entry name" value="Ribosomal_uS2_flav_dom_sf"/>
</dbReference>
<dbReference type="AlphaFoldDB" id="A0A2M7MF11"/>
<dbReference type="GO" id="GO:0022627">
    <property type="term" value="C:cytosolic small ribosomal subunit"/>
    <property type="evidence" value="ECO:0007669"/>
    <property type="project" value="TreeGrafter"/>
</dbReference>
<protein>
    <recommendedName>
        <fullName evidence="4 5">Small ribosomal subunit protein uS2</fullName>
    </recommendedName>
</protein>
<dbReference type="Proteomes" id="UP000230064">
    <property type="component" value="Unassembled WGS sequence"/>
</dbReference>
<dbReference type="GO" id="GO:0003735">
    <property type="term" value="F:structural constituent of ribosome"/>
    <property type="evidence" value="ECO:0007669"/>
    <property type="project" value="InterPro"/>
</dbReference>
<evidence type="ECO:0000313" key="7">
    <source>
        <dbReference type="EMBL" id="PIX88246.1"/>
    </source>
</evidence>
<keyword evidence="3 5" id="KW-0687">Ribonucleoprotein</keyword>
<dbReference type="GO" id="GO:0006412">
    <property type="term" value="P:translation"/>
    <property type="evidence" value="ECO:0007669"/>
    <property type="project" value="UniProtKB-UniRule"/>
</dbReference>
<evidence type="ECO:0000256" key="4">
    <source>
        <dbReference type="ARBA" id="ARBA00035256"/>
    </source>
</evidence>
<gene>
    <name evidence="5 7" type="primary">rpsB</name>
    <name evidence="7" type="ORF">COZ30_01350</name>
</gene>
<proteinExistence type="inferred from homology"/>
<dbReference type="Gene3D" id="3.40.50.10490">
    <property type="entry name" value="Glucose-6-phosphate isomerase like protein, domain 1"/>
    <property type="match status" value="1"/>
</dbReference>
<dbReference type="InterPro" id="IPR005706">
    <property type="entry name" value="Ribosomal_uS2_bac/mit/plastid"/>
</dbReference>
<dbReference type="EMBL" id="PFJR01000032">
    <property type="protein sequence ID" value="PIX88246.1"/>
    <property type="molecule type" value="Genomic_DNA"/>
</dbReference>
<dbReference type="NCBIfam" id="TIGR01011">
    <property type="entry name" value="rpsB_bact"/>
    <property type="match status" value="1"/>
</dbReference>
<dbReference type="HAMAP" id="MF_00291_B">
    <property type="entry name" value="Ribosomal_uS2_B"/>
    <property type="match status" value="1"/>
</dbReference>
<dbReference type="Gene3D" id="1.10.287.610">
    <property type="entry name" value="Helix hairpin bin"/>
    <property type="match status" value="1"/>
</dbReference>
<keyword evidence="2 5" id="KW-0689">Ribosomal protein</keyword>
<dbReference type="PANTHER" id="PTHR12534:SF0">
    <property type="entry name" value="SMALL RIBOSOMAL SUBUNIT PROTEIN US2M"/>
    <property type="match status" value="1"/>
</dbReference>
<dbReference type="PANTHER" id="PTHR12534">
    <property type="entry name" value="30S RIBOSOMAL PROTEIN S2 PROKARYOTIC AND ORGANELLAR"/>
    <property type="match status" value="1"/>
</dbReference>
<accession>A0A2M7MF11</accession>
<dbReference type="PRINTS" id="PR00395">
    <property type="entry name" value="RIBOSOMALS2"/>
</dbReference>
<evidence type="ECO:0000256" key="6">
    <source>
        <dbReference type="SAM" id="MobiDB-lite"/>
    </source>
</evidence>